<accession>F0Y3L1</accession>
<dbReference type="InterPro" id="IPR038765">
    <property type="entry name" value="Papain-like_cys_pep_sf"/>
</dbReference>
<evidence type="ECO:0000313" key="11">
    <source>
        <dbReference type="Proteomes" id="UP000002729"/>
    </source>
</evidence>
<feature type="compositionally biased region" description="Basic residues" evidence="7">
    <location>
        <begin position="793"/>
        <end position="803"/>
    </location>
</feature>
<dbReference type="PROSITE" id="PS00973">
    <property type="entry name" value="USP_2"/>
    <property type="match status" value="1"/>
</dbReference>
<dbReference type="InParanoid" id="F0Y3L1"/>
<dbReference type="EMBL" id="GL833124">
    <property type="protein sequence ID" value="EGB09968.1"/>
    <property type="molecule type" value="Genomic_DNA"/>
</dbReference>
<dbReference type="GO" id="GO:0031418">
    <property type="term" value="F:L-ascorbic acid binding"/>
    <property type="evidence" value="ECO:0007669"/>
    <property type="project" value="InterPro"/>
</dbReference>
<dbReference type="Gene3D" id="2.60.120.620">
    <property type="entry name" value="q2cbj1_9rhob like domain"/>
    <property type="match status" value="1"/>
</dbReference>
<dbReference type="GO" id="GO:0005506">
    <property type="term" value="F:iron ion binding"/>
    <property type="evidence" value="ECO:0007669"/>
    <property type="project" value="InterPro"/>
</dbReference>
<keyword evidence="6" id="KW-0788">Thiol protease</keyword>
<comment type="catalytic activity">
    <reaction evidence="6">
        <text>Thiol-dependent hydrolysis of ester, thioester, amide, peptide and isopeptide bonds formed by the C-terminal Gly of ubiquitin (a 76-residue protein attached to proteins as an intracellular targeting signal).</text>
        <dbReference type="EC" id="3.4.19.12"/>
    </reaction>
</comment>
<dbReference type="GO" id="GO:0016579">
    <property type="term" value="P:protein deubiquitination"/>
    <property type="evidence" value="ECO:0007669"/>
    <property type="project" value="InterPro"/>
</dbReference>
<dbReference type="PANTHER" id="PTHR24006:SF644">
    <property type="entry name" value="UBIQUITIN CARBOXYL-TERMINAL HYDROLASE 7"/>
    <property type="match status" value="1"/>
</dbReference>
<comment type="cofactor">
    <cofactor evidence="1">
        <name>L-ascorbate</name>
        <dbReference type="ChEBI" id="CHEBI:38290"/>
    </cofactor>
</comment>
<dbReference type="InterPro" id="IPR006620">
    <property type="entry name" value="Pro_4_hyd_alph"/>
</dbReference>
<keyword evidence="6" id="KW-0833">Ubl conjugation pathway</keyword>
<evidence type="ECO:0000256" key="7">
    <source>
        <dbReference type="SAM" id="MobiDB-lite"/>
    </source>
</evidence>
<dbReference type="PROSITE" id="PS51471">
    <property type="entry name" value="FE2OG_OXY"/>
    <property type="match status" value="1"/>
</dbReference>
<dbReference type="GO" id="GO:0005634">
    <property type="term" value="C:nucleus"/>
    <property type="evidence" value="ECO:0007669"/>
    <property type="project" value="TreeGrafter"/>
</dbReference>
<dbReference type="eggNOG" id="KOG1863">
    <property type="taxonomic scope" value="Eukaryota"/>
</dbReference>
<keyword evidence="3" id="KW-0223">Dioxygenase</keyword>
<dbReference type="KEGG" id="aaf:AURANDRAFT_71110"/>
<gene>
    <name evidence="10" type="ORF">AURANDRAFT_71110</name>
</gene>
<keyword evidence="5" id="KW-0408">Iron</keyword>
<dbReference type="PROSITE" id="PS50235">
    <property type="entry name" value="USP_3"/>
    <property type="match status" value="1"/>
</dbReference>
<reference evidence="10 11" key="1">
    <citation type="journal article" date="2011" name="Proc. Natl. Acad. Sci. U.S.A.">
        <title>Niche of harmful alga Aureococcus anophagefferens revealed through ecogenomics.</title>
        <authorList>
            <person name="Gobler C.J."/>
            <person name="Berry D.L."/>
            <person name="Dyhrman S.T."/>
            <person name="Wilhelm S.W."/>
            <person name="Salamov A."/>
            <person name="Lobanov A.V."/>
            <person name="Zhang Y."/>
            <person name="Collier J.L."/>
            <person name="Wurch L.L."/>
            <person name="Kustka A.B."/>
            <person name="Dill B.D."/>
            <person name="Shah M."/>
            <person name="VerBerkmoes N.C."/>
            <person name="Kuo A."/>
            <person name="Terry A."/>
            <person name="Pangilinan J."/>
            <person name="Lindquist E.A."/>
            <person name="Lucas S."/>
            <person name="Paulsen I.T."/>
            <person name="Hattenrath-Lehmann T.K."/>
            <person name="Talmage S.C."/>
            <person name="Walker E.A."/>
            <person name="Koch F."/>
            <person name="Burson A.M."/>
            <person name="Marcoval M.A."/>
            <person name="Tang Y.Z."/>
            <person name="Lecleir G.R."/>
            <person name="Coyne K.J."/>
            <person name="Berg G.M."/>
            <person name="Bertrand E.M."/>
            <person name="Saito M.A."/>
            <person name="Gladyshev V.N."/>
            <person name="Grigoriev I.V."/>
        </authorList>
    </citation>
    <scope>NUCLEOTIDE SEQUENCE [LARGE SCALE GENOMIC DNA]</scope>
    <source>
        <strain evidence="11">CCMP 1984</strain>
    </source>
</reference>
<dbReference type="GO" id="GO:0051213">
    <property type="term" value="F:dioxygenase activity"/>
    <property type="evidence" value="ECO:0007669"/>
    <property type="project" value="UniProtKB-KW"/>
</dbReference>
<sequence length="803" mass="85458">MRAVLYAALCVAGAAGRAQFGGLRNQGNTCYLNSLLQTLYHVPKLRSAVIDDAPAPAKRGPLARLRPKVPALALARVFATLRGNSTARTGALTRSLRVSGMQQQDAQEYLRILVGELLEAPVAGTVRTLYEGALESYLEATDDEAERLGERPSRSRVERFLDVSLDVDGVDDVEGALGAYLAPETLSGENRWKSDLGPCDARKGVRFGALPPVLVLHLKRFAYDYAYDRVRKLGNRVRVPFELDAAAFGVDDDGEAYALHAVVIHVGGGLGGHYYAYVDPNLDGNWVKFDDDRVTPVDAAVVAADADGTDYRNGASVGAYLLQYVRKKDAADLGYTGAQTCAESKSMVAPKAAGAKQKVSPKQLSHEVSEHLTNARWRQALDGLFALTQCEASAVKLGSLQRWVRDADAARDDAPELSRALLWLLCRVASGAGAGAPPSDAVVSRDLFVAAPREAAAAPAAARPSDAHVAASFFVALRERAAQRQPPNRHDLTVWASRPGAVALDGDAAPRRVDVAGVPGGFVVVDALSASECAALLGAASALGFERDEPLGDRERAALEHEKSKSSGAFGCLDSSSDDGDGAATPPPPPPASTPTTDHSLRSRACVLVADDALNDGFFARVAPFLPPALDDCCDARGRRRGVGALAGLNRRWRCYKYDAGGTYRPHVDGAWPGSGLGGPPERPRYVYDAFGDRLSKLTCLVYLNDDFEGGETAFFAAADAADGAAPRVAVTAVQPRRGSVLFFPHGETTGSLIHEGSAVTDRNKFVIRTEVLYTYPADEPAAAAPEPPERGPKKKGGKRRKR</sequence>
<evidence type="ECO:0000256" key="3">
    <source>
        <dbReference type="ARBA" id="ARBA00022964"/>
    </source>
</evidence>
<feature type="domain" description="Fe2OG dioxygenase" evidence="9">
    <location>
        <begin position="648"/>
        <end position="777"/>
    </location>
</feature>
<dbReference type="GO" id="GO:0016705">
    <property type="term" value="F:oxidoreductase activity, acting on paired donors, with incorporation or reduction of molecular oxygen"/>
    <property type="evidence" value="ECO:0007669"/>
    <property type="project" value="InterPro"/>
</dbReference>
<dbReference type="AlphaFoldDB" id="F0Y3L1"/>
<dbReference type="SUPFAM" id="SSF54001">
    <property type="entry name" value="Cysteine proteinases"/>
    <property type="match status" value="1"/>
</dbReference>
<dbReference type="Proteomes" id="UP000002729">
    <property type="component" value="Unassembled WGS sequence"/>
</dbReference>
<keyword evidence="4" id="KW-0560">Oxidoreductase</keyword>
<evidence type="ECO:0000259" key="8">
    <source>
        <dbReference type="PROSITE" id="PS50235"/>
    </source>
</evidence>
<dbReference type="Gene3D" id="3.90.70.10">
    <property type="entry name" value="Cysteine proteinases"/>
    <property type="match status" value="1"/>
</dbReference>
<feature type="region of interest" description="Disordered" evidence="7">
    <location>
        <begin position="778"/>
        <end position="803"/>
    </location>
</feature>
<dbReference type="InterPro" id="IPR018200">
    <property type="entry name" value="USP_CS"/>
</dbReference>
<dbReference type="InterPro" id="IPR005123">
    <property type="entry name" value="Oxoglu/Fe-dep_dioxygenase_dom"/>
</dbReference>
<dbReference type="Pfam" id="PF13640">
    <property type="entry name" value="2OG-FeII_Oxy_3"/>
    <property type="match status" value="1"/>
</dbReference>
<keyword evidence="11" id="KW-1185">Reference proteome</keyword>
<dbReference type="EC" id="3.4.19.12" evidence="6"/>
<dbReference type="GO" id="GO:0004843">
    <property type="term" value="F:cysteine-type deubiquitinase activity"/>
    <property type="evidence" value="ECO:0007669"/>
    <property type="project" value="UniProtKB-UniRule"/>
</dbReference>
<dbReference type="PROSITE" id="PS00972">
    <property type="entry name" value="USP_1"/>
    <property type="match status" value="1"/>
</dbReference>
<keyword evidence="6" id="KW-0645">Protease</keyword>
<evidence type="ECO:0000259" key="9">
    <source>
        <dbReference type="PROSITE" id="PS51471"/>
    </source>
</evidence>
<dbReference type="InterPro" id="IPR001394">
    <property type="entry name" value="Peptidase_C19_UCH"/>
</dbReference>
<organism evidence="11">
    <name type="scientific">Aureococcus anophagefferens</name>
    <name type="common">Harmful bloom alga</name>
    <dbReference type="NCBI Taxonomy" id="44056"/>
    <lineage>
        <taxon>Eukaryota</taxon>
        <taxon>Sar</taxon>
        <taxon>Stramenopiles</taxon>
        <taxon>Ochrophyta</taxon>
        <taxon>Pelagophyceae</taxon>
        <taxon>Pelagomonadales</taxon>
        <taxon>Pelagomonadaceae</taxon>
        <taxon>Aureococcus</taxon>
    </lineage>
</organism>
<evidence type="ECO:0000256" key="4">
    <source>
        <dbReference type="ARBA" id="ARBA00023002"/>
    </source>
</evidence>
<evidence type="ECO:0000256" key="5">
    <source>
        <dbReference type="ARBA" id="ARBA00023004"/>
    </source>
</evidence>
<feature type="domain" description="USP" evidence="8">
    <location>
        <begin position="21"/>
        <end position="327"/>
    </location>
</feature>
<evidence type="ECO:0000256" key="6">
    <source>
        <dbReference type="RuleBase" id="RU366025"/>
    </source>
</evidence>
<dbReference type="GO" id="GO:0005829">
    <property type="term" value="C:cytosol"/>
    <property type="evidence" value="ECO:0007669"/>
    <property type="project" value="TreeGrafter"/>
</dbReference>
<feature type="region of interest" description="Disordered" evidence="7">
    <location>
        <begin position="560"/>
        <end position="600"/>
    </location>
</feature>
<dbReference type="PANTHER" id="PTHR24006">
    <property type="entry name" value="UBIQUITIN CARBOXYL-TERMINAL HYDROLASE"/>
    <property type="match status" value="1"/>
</dbReference>
<dbReference type="InterPro" id="IPR050164">
    <property type="entry name" value="Peptidase_C19"/>
</dbReference>
<dbReference type="SMART" id="SM00702">
    <property type="entry name" value="P4Hc"/>
    <property type="match status" value="1"/>
</dbReference>
<dbReference type="OrthoDB" id="289038at2759"/>
<evidence type="ECO:0000256" key="2">
    <source>
        <dbReference type="ARBA" id="ARBA00022723"/>
    </source>
</evidence>
<proteinExistence type="inferred from homology"/>
<dbReference type="GO" id="GO:0031647">
    <property type="term" value="P:regulation of protein stability"/>
    <property type="evidence" value="ECO:0007669"/>
    <property type="project" value="TreeGrafter"/>
</dbReference>
<dbReference type="InterPro" id="IPR044862">
    <property type="entry name" value="Pro_4_hyd_alph_FE2OG_OXY"/>
</dbReference>
<name>F0Y3L1_AURAN</name>
<keyword evidence="2" id="KW-0479">Metal-binding</keyword>
<dbReference type="InterPro" id="IPR028889">
    <property type="entry name" value="USP"/>
</dbReference>
<dbReference type="GeneID" id="20228071"/>
<protein>
    <recommendedName>
        <fullName evidence="6">Ubiquitin carboxyl-terminal hydrolase</fullName>
        <ecNumber evidence="6">3.4.19.12</ecNumber>
    </recommendedName>
</protein>
<dbReference type="RefSeq" id="XP_009034818.1">
    <property type="nucleotide sequence ID" value="XM_009036570.1"/>
</dbReference>
<dbReference type="Pfam" id="PF00443">
    <property type="entry name" value="UCH"/>
    <property type="match status" value="1"/>
</dbReference>
<evidence type="ECO:0000256" key="1">
    <source>
        <dbReference type="ARBA" id="ARBA00001961"/>
    </source>
</evidence>
<dbReference type="GO" id="GO:0006508">
    <property type="term" value="P:proteolysis"/>
    <property type="evidence" value="ECO:0007669"/>
    <property type="project" value="UniProtKB-KW"/>
</dbReference>
<evidence type="ECO:0000313" key="10">
    <source>
        <dbReference type="EMBL" id="EGB09968.1"/>
    </source>
</evidence>
<comment type="similarity">
    <text evidence="6">Belongs to the peptidase C19 family.</text>
</comment>
<keyword evidence="6" id="KW-0378">Hydrolase</keyword>